<evidence type="ECO:0000313" key="2">
    <source>
        <dbReference type="Proteomes" id="UP000050794"/>
    </source>
</evidence>
<protein>
    <submittedName>
        <fullName evidence="3">Transposase</fullName>
    </submittedName>
</protein>
<reference evidence="3" key="1">
    <citation type="submission" date="2016-06" db="UniProtKB">
        <authorList>
            <consortium name="WormBaseParasite"/>
        </authorList>
    </citation>
    <scope>IDENTIFICATION</scope>
</reference>
<evidence type="ECO:0000313" key="3">
    <source>
        <dbReference type="WBParaSite" id="TCNE_0001806201-mRNA-1"/>
    </source>
</evidence>
<dbReference type="WBParaSite" id="TCNE_0001806201-mRNA-1">
    <property type="protein sequence ID" value="TCNE_0001806201-mRNA-1"/>
    <property type="gene ID" value="TCNE_0001806201"/>
</dbReference>
<accession>A0A183VBD8</accession>
<name>A0A183VBD8_TOXCA</name>
<dbReference type="Proteomes" id="UP000050794">
    <property type="component" value="Unassembled WGS sequence"/>
</dbReference>
<evidence type="ECO:0000313" key="1">
    <source>
        <dbReference type="EMBL" id="VDM49379.1"/>
    </source>
</evidence>
<sequence length="84" mass="9142">MLSVLGSEQQKGRLIAATAHCCAEAVFGEPNTVLERCLAGLRLPFNRVVSQFNLLDKRLCGIGKRVTQQGTAINSHTAIIRSDF</sequence>
<keyword evidence="2" id="KW-1185">Reference proteome</keyword>
<dbReference type="EMBL" id="UYWY01025080">
    <property type="protein sequence ID" value="VDM49379.1"/>
    <property type="molecule type" value="Genomic_DNA"/>
</dbReference>
<reference evidence="1 2" key="2">
    <citation type="submission" date="2018-11" db="EMBL/GenBank/DDBJ databases">
        <authorList>
            <consortium name="Pathogen Informatics"/>
        </authorList>
    </citation>
    <scope>NUCLEOTIDE SEQUENCE [LARGE SCALE GENOMIC DNA]</scope>
</reference>
<organism evidence="2 3">
    <name type="scientific">Toxocara canis</name>
    <name type="common">Canine roundworm</name>
    <dbReference type="NCBI Taxonomy" id="6265"/>
    <lineage>
        <taxon>Eukaryota</taxon>
        <taxon>Metazoa</taxon>
        <taxon>Ecdysozoa</taxon>
        <taxon>Nematoda</taxon>
        <taxon>Chromadorea</taxon>
        <taxon>Rhabditida</taxon>
        <taxon>Spirurina</taxon>
        <taxon>Ascaridomorpha</taxon>
        <taxon>Ascaridoidea</taxon>
        <taxon>Toxocaridae</taxon>
        <taxon>Toxocara</taxon>
    </lineage>
</organism>
<proteinExistence type="predicted"/>
<dbReference type="AlphaFoldDB" id="A0A183VBD8"/>
<gene>
    <name evidence="1" type="ORF">TCNE_LOCUS18058</name>
</gene>